<name>A0ABQ8URW4_9EUKA</name>
<gene>
    <name evidence="2" type="ORF">PAPYR_1558</name>
</gene>
<feature type="chain" id="PRO_5046222342" description="Secreted protein" evidence="1">
    <location>
        <begin position="23"/>
        <end position="76"/>
    </location>
</feature>
<evidence type="ECO:0008006" key="4">
    <source>
        <dbReference type="Google" id="ProtNLM"/>
    </source>
</evidence>
<reference evidence="2" key="1">
    <citation type="journal article" date="2022" name="bioRxiv">
        <title>Genomics of Preaxostyla Flagellates Illuminates Evolutionary Transitions and the Path Towards Mitochondrial Loss.</title>
        <authorList>
            <person name="Novak L.V.F."/>
            <person name="Treitli S.C."/>
            <person name="Pyrih J."/>
            <person name="Halakuc P."/>
            <person name="Pipaliya S.V."/>
            <person name="Vacek V."/>
            <person name="Brzon O."/>
            <person name="Soukal P."/>
            <person name="Eme L."/>
            <person name="Dacks J.B."/>
            <person name="Karnkowska A."/>
            <person name="Elias M."/>
            <person name="Hampl V."/>
        </authorList>
    </citation>
    <scope>NUCLEOTIDE SEQUENCE</scope>
    <source>
        <strain evidence="2">RCP-MX</strain>
    </source>
</reference>
<sequence>MSVCCARLYVRFCLCLCLCALACLPRLNTLLPSIQTRFDELRLFLSKKKNNETGEGHYHHQSFLDLEQLTPANLYQ</sequence>
<evidence type="ECO:0000313" key="3">
    <source>
        <dbReference type="Proteomes" id="UP001141327"/>
    </source>
</evidence>
<proteinExistence type="predicted"/>
<dbReference type="EMBL" id="JAPMOS010000005">
    <property type="protein sequence ID" value="KAJ4461874.1"/>
    <property type="molecule type" value="Genomic_DNA"/>
</dbReference>
<comment type="caution">
    <text evidence="2">The sequence shown here is derived from an EMBL/GenBank/DDBJ whole genome shotgun (WGS) entry which is preliminary data.</text>
</comment>
<feature type="signal peptide" evidence="1">
    <location>
        <begin position="1"/>
        <end position="22"/>
    </location>
</feature>
<dbReference type="Proteomes" id="UP001141327">
    <property type="component" value="Unassembled WGS sequence"/>
</dbReference>
<accession>A0ABQ8URW4</accession>
<evidence type="ECO:0000313" key="2">
    <source>
        <dbReference type="EMBL" id="KAJ4461874.1"/>
    </source>
</evidence>
<organism evidence="2 3">
    <name type="scientific">Paratrimastix pyriformis</name>
    <dbReference type="NCBI Taxonomy" id="342808"/>
    <lineage>
        <taxon>Eukaryota</taxon>
        <taxon>Metamonada</taxon>
        <taxon>Preaxostyla</taxon>
        <taxon>Paratrimastigidae</taxon>
        <taxon>Paratrimastix</taxon>
    </lineage>
</organism>
<evidence type="ECO:0000256" key="1">
    <source>
        <dbReference type="SAM" id="SignalP"/>
    </source>
</evidence>
<keyword evidence="1" id="KW-0732">Signal</keyword>
<protein>
    <recommendedName>
        <fullName evidence="4">Secreted protein</fullName>
    </recommendedName>
</protein>
<keyword evidence="3" id="KW-1185">Reference proteome</keyword>